<dbReference type="GO" id="GO:0006357">
    <property type="term" value="P:regulation of transcription by RNA polymerase II"/>
    <property type="evidence" value="ECO:0007669"/>
    <property type="project" value="InterPro"/>
</dbReference>
<organism evidence="10 11">
    <name type="scientific">Gymnopilus dilepis</name>
    <dbReference type="NCBI Taxonomy" id="231916"/>
    <lineage>
        <taxon>Eukaryota</taxon>
        <taxon>Fungi</taxon>
        <taxon>Dikarya</taxon>
        <taxon>Basidiomycota</taxon>
        <taxon>Agaricomycotina</taxon>
        <taxon>Agaricomycetes</taxon>
        <taxon>Agaricomycetidae</taxon>
        <taxon>Agaricales</taxon>
        <taxon>Agaricineae</taxon>
        <taxon>Hymenogastraceae</taxon>
        <taxon>Gymnopilus</taxon>
    </lineage>
</organism>
<dbReference type="InParanoid" id="A0A409VKD5"/>
<sequence>MPRNHHPAASTLRNRNRITNKTRLKIHQGSLDADAVLIPDEDEEKHRLTSLVAGVDAEDANEHHLQEVLSAVHRTSVPNRQTRGAEKPVQEPAFIPTPDSTGVVENYDELYPPNKWKDPVTYVHSSQTTEEYITNGIANGFTYYMDERDKEWLDKNNEEARGEGTSAQGAISTSTLRTSARSAKAKGKEPESTQPVVISEDEFELVMGVFEKVTHDRTEFLHHGLETGMDFPAFSEYQDVFSAPLPASMFANYTVPAWIPAPANLSKIARAIYPYWKERRIERGGHRIIPTLNGDESDTLNESYVCFRRRENKAVRKTRASQVTSSDKLARLQSELLYPLELAKMILKRETVKRDLAAQSQVVWEKRMAFADLKRKFPGLHDKLDEELLVDKERPTKKPDAVRVPGLRIKTNEQGVQVPRPDPIIRPKERFQQIRDHMEAILQKQKEIDHHWEDAVDNAYQNRPTPYSSRLFKYFPPAGAPKWPSPSSDKTDEDSPPSPPRPTRALRLRFGRGGRLLVDRRDTVPRRPVKKYARSSLFGLGDEDKSEGEDSMDIEEDPEELERQRRLEEQWRFDQDDVPPVVPEGADEQDRVLIDDYDPTYLRHTMTLFNENDHLHLLNDPTVFVNGPDGRQVPVMPYRLGMPPPPMRRDAQGVLRPYIPGMPLPPHIPANHPLALAAANGATPVAMQQQLKKMQPPSATPQMRISSNGGMRPPGIPVTNLQANGSVGHHVSPPHPVPVPIPQHSPPNGVNGVSRAAITMPHVEVPKPDVVANSAITNGVSAIPQPEGSTEIAVNGVPPRPKSQNVTPQAHLGLSVPANGYQLSQMPGMAAALVNPASFPQHGQAQQLAHGLSPQQVQNLRSVFASSNLSTDLTPLQAKTLANAYMHAGANGVNIGMQLPQANLNLKLPTNRQMQWHNGAIQRPPSTVNGIDGQINGTHASSPNIGHAVPVRSPSANGSRPVPLRNGVHINGQHAMSPHMAHSPSPLPNISQSQSPPRVPMTPNMGIASPSLQQQQPVGGTQSGY</sequence>
<keyword evidence="5 7" id="KW-0539">Nucleus</keyword>
<dbReference type="FunCoup" id="A0A409VKD5">
    <property type="interactions" value="308"/>
</dbReference>
<comment type="similarity">
    <text evidence="2 7">Belongs to the enhancer of polycomb family.</text>
</comment>
<dbReference type="InterPro" id="IPR019542">
    <property type="entry name" value="Enhancer_polycomb-like_N"/>
</dbReference>
<feature type="region of interest" description="Disordered" evidence="8">
    <location>
        <begin position="158"/>
        <end position="194"/>
    </location>
</feature>
<evidence type="ECO:0000256" key="7">
    <source>
        <dbReference type="RuleBase" id="RU361124"/>
    </source>
</evidence>
<evidence type="ECO:0000256" key="1">
    <source>
        <dbReference type="ARBA" id="ARBA00004123"/>
    </source>
</evidence>
<evidence type="ECO:0000313" key="11">
    <source>
        <dbReference type="Proteomes" id="UP000284706"/>
    </source>
</evidence>
<evidence type="ECO:0000256" key="3">
    <source>
        <dbReference type="ARBA" id="ARBA00023015"/>
    </source>
</evidence>
<evidence type="ECO:0000256" key="8">
    <source>
        <dbReference type="SAM" id="MobiDB-lite"/>
    </source>
</evidence>
<dbReference type="GO" id="GO:0005634">
    <property type="term" value="C:nucleus"/>
    <property type="evidence" value="ECO:0007669"/>
    <property type="project" value="UniProtKB-SubCell"/>
</dbReference>
<comment type="subcellular location">
    <subcellularLocation>
        <location evidence="1 7">Nucleus</location>
    </subcellularLocation>
</comment>
<accession>A0A409VKD5</accession>
<keyword evidence="4 7" id="KW-0804">Transcription</keyword>
<feature type="region of interest" description="Disordered" evidence="8">
    <location>
        <begin position="481"/>
        <end position="507"/>
    </location>
</feature>
<keyword evidence="3 7" id="KW-0805">Transcription regulation</keyword>
<feature type="compositionally biased region" description="Low complexity" evidence="8">
    <location>
        <begin position="170"/>
        <end position="182"/>
    </location>
</feature>
<feature type="region of interest" description="Disordered" evidence="8">
    <location>
        <begin position="79"/>
        <end position="101"/>
    </location>
</feature>
<feature type="compositionally biased region" description="Acidic residues" evidence="8">
    <location>
        <begin position="544"/>
        <end position="559"/>
    </location>
</feature>
<dbReference type="GO" id="GO:0035267">
    <property type="term" value="C:NuA4 histone acetyltransferase complex"/>
    <property type="evidence" value="ECO:0007669"/>
    <property type="project" value="InterPro"/>
</dbReference>
<evidence type="ECO:0000256" key="6">
    <source>
        <dbReference type="ARBA" id="ARBA00025513"/>
    </source>
</evidence>
<dbReference type="PANTHER" id="PTHR14898">
    <property type="entry name" value="ENHANCER OF POLYCOMB"/>
    <property type="match status" value="1"/>
</dbReference>
<evidence type="ECO:0000313" key="10">
    <source>
        <dbReference type="EMBL" id="PPQ66703.1"/>
    </source>
</evidence>
<feature type="compositionally biased region" description="Polar residues" evidence="8">
    <location>
        <begin position="1010"/>
        <end position="1025"/>
    </location>
</feature>
<evidence type="ECO:0000256" key="2">
    <source>
        <dbReference type="ARBA" id="ARBA00008035"/>
    </source>
</evidence>
<comment type="caution">
    <text evidence="10">The sequence shown here is derived from an EMBL/GenBank/DDBJ whole genome shotgun (WGS) entry which is preliminary data.</text>
</comment>
<feature type="domain" description="Enhancer of polycomb-like N-terminal" evidence="9">
    <location>
        <begin position="15"/>
        <end position="212"/>
    </location>
</feature>
<proteinExistence type="inferred from homology"/>
<dbReference type="EMBL" id="NHYE01005624">
    <property type="protein sequence ID" value="PPQ66703.1"/>
    <property type="molecule type" value="Genomic_DNA"/>
</dbReference>
<keyword evidence="11" id="KW-1185">Reference proteome</keyword>
<dbReference type="STRING" id="231916.A0A409VKD5"/>
<dbReference type="InterPro" id="IPR024943">
    <property type="entry name" value="Enhancer_polycomb"/>
</dbReference>
<dbReference type="AlphaFoldDB" id="A0A409VKD5"/>
<feature type="region of interest" description="Disordered" evidence="8">
    <location>
        <begin position="940"/>
        <end position="1025"/>
    </location>
</feature>
<dbReference type="OrthoDB" id="435275at2759"/>
<name>A0A409VKD5_9AGAR</name>
<comment type="function">
    <text evidence="6">Component of the NuA4 histone acetyltransferase complex which is involved in transcriptional activation of selected genes principally by acetylation of nucleosomal histone H4 and H2A. The NuA4 complex is also involved in DNA repair. Involved in gene silencing by neighboring heterochromatin, blockage of the silencing spreading along the chromosome, and required for cell cycle progression through G2/M.</text>
</comment>
<gene>
    <name evidence="10" type="ORF">CVT26_009563</name>
</gene>
<reference evidence="10 11" key="1">
    <citation type="journal article" date="2018" name="Evol. Lett.">
        <title>Horizontal gene cluster transfer increased hallucinogenic mushroom diversity.</title>
        <authorList>
            <person name="Reynolds H.T."/>
            <person name="Vijayakumar V."/>
            <person name="Gluck-Thaler E."/>
            <person name="Korotkin H.B."/>
            <person name="Matheny P.B."/>
            <person name="Slot J.C."/>
        </authorList>
    </citation>
    <scope>NUCLEOTIDE SEQUENCE [LARGE SCALE GENOMIC DNA]</scope>
    <source>
        <strain evidence="10 11">SRW20</strain>
    </source>
</reference>
<evidence type="ECO:0000259" key="9">
    <source>
        <dbReference type="Pfam" id="PF10513"/>
    </source>
</evidence>
<evidence type="ECO:0000256" key="5">
    <source>
        <dbReference type="ARBA" id="ARBA00023242"/>
    </source>
</evidence>
<feature type="region of interest" description="Disordered" evidence="8">
    <location>
        <begin position="538"/>
        <end position="559"/>
    </location>
</feature>
<dbReference type="Proteomes" id="UP000284706">
    <property type="component" value="Unassembled WGS sequence"/>
</dbReference>
<dbReference type="Pfam" id="PF10513">
    <property type="entry name" value="EPL1"/>
    <property type="match status" value="1"/>
</dbReference>
<protein>
    <recommendedName>
        <fullName evidence="7">Enhancer of polycomb-like protein</fullName>
    </recommendedName>
</protein>
<evidence type="ECO:0000256" key="4">
    <source>
        <dbReference type="ARBA" id="ARBA00023163"/>
    </source>
</evidence>